<sequence>SKPAVFFSKHWRLFSIDGLRKLSFYLPTTYIFPKKRRKEFLSSIRLKDENGRLRETKKENLLRSPHMSAKKRRDSPGFATRRCGKRIFKNFMYQ</sequence>
<dbReference type="Proteomes" id="UP000016496">
    <property type="component" value="Unassembled WGS sequence"/>
</dbReference>
<feature type="region of interest" description="Disordered" evidence="1">
    <location>
        <begin position="56"/>
        <end position="78"/>
    </location>
</feature>
<protein>
    <submittedName>
        <fullName evidence="2">Uncharacterized protein</fullName>
    </submittedName>
</protein>
<comment type="caution">
    <text evidence="2">The sequence shown here is derived from an EMBL/GenBank/DDBJ whole genome shotgun (WGS) entry which is preliminary data.</text>
</comment>
<accession>U2CQ58</accession>
<dbReference type="EMBL" id="AWSV01000051">
    <property type="protein sequence ID" value="ERI86670.1"/>
    <property type="molecule type" value="Genomic_DNA"/>
</dbReference>
<feature type="non-terminal residue" evidence="2">
    <location>
        <position position="1"/>
    </location>
</feature>
<proteinExistence type="predicted"/>
<evidence type="ECO:0000256" key="1">
    <source>
        <dbReference type="SAM" id="MobiDB-lite"/>
    </source>
</evidence>
<reference evidence="2 3" key="1">
    <citation type="submission" date="2013-08" db="EMBL/GenBank/DDBJ databases">
        <authorList>
            <person name="Weinstock G."/>
            <person name="Sodergren E."/>
            <person name="Wylie T."/>
            <person name="Fulton L."/>
            <person name="Fulton R."/>
            <person name="Fronick C."/>
            <person name="O'Laughlin M."/>
            <person name="Godfrey J."/>
            <person name="Miner T."/>
            <person name="Herter B."/>
            <person name="Appelbaum E."/>
            <person name="Cordes M."/>
            <person name="Lek S."/>
            <person name="Wollam A."/>
            <person name="Pepin K.H."/>
            <person name="Palsikar V.B."/>
            <person name="Mitreva M."/>
            <person name="Wilson R.K."/>
        </authorList>
    </citation>
    <scope>NUCLEOTIDE SEQUENCE [LARGE SCALE GENOMIC DNA]</scope>
    <source>
        <strain evidence="2 3">F0041</strain>
    </source>
</reference>
<evidence type="ECO:0000313" key="2">
    <source>
        <dbReference type="EMBL" id="ERI86670.1"/>
    </source>
</evidence>
<dbReference type="AlphaFoldDB" id="U2CQ58"/>
<gene>
    <name evidence="2" type="ORF">HMPREF1981_00806</name>
</gene>
<name>U2CQ58_9BACE</name>
<organism evidence="2 3">
    <name type="scientific">Bacteroides pyogenes F0041</name>
    <dbReference type="NCBI Taxonomy" id="1321819"/>
    <lineage>
        <taxon>Bacteria</taxon>
        <taxon>Pseudomonadati</taxon>
        <taxon>Bacteroidota</taxon>
        <taxon>Bacteroidia</taxon>
        <taxon>Bacteroidales</taxon>
        <taxon>Bacteroidaceae</taxon>
        <taxon>Bacteroides</taxon>
    </lineage>
</organism>
<dbReference type="HOGENOM" id="CLU_2377528_0_0_10"/>
<evidence type="ECO:0000313" key="3">
    <source>
        <dbReference type="Proteomes" id="UP000016496"/>
    </source>
</evidence>